<dbReference type="InterPro" id="IPR003121">
    <property type="entry name" value="SWIB_MDM2_domain"/>
</dbReference>
<keyword evidence="2" id="KW-0413">Isomerase</keyword>
<gene>
    <name evidence="3" type="ORF">CAL27_06505</name>
    <name evidence="2" type="ORF">CEG14_03875</name>
</gene>
<sequence>MATPSKTATTRKPNAAFMKPLTPSAELAAVIGSEAVPRTEVTKKIWDYIKAHNLQDASNKRNINADAKLRPIFGKDQVTMFELTKLVNAHLK</sequence>
<dbReference type="InterPro" id="IPR019835">
    <property type="entry name" value="SWIB_domain"/>
</dbReference>
<comment type="caution">
    <text evidence="2">The sequence shown here is derived from an EMBL/GenBank/DDBJ whole genome shotgun (WGS) entry which is preliminary data.</text>
</comment>
<dbReference type="EMBL" id="NEVR01000001">
    <property type="protein sequence ID" value="OZI69093.1"/>
    <property type="molecule type" value="Genomic_DNA"/>
</dbReference>
<dbReference type="Proteomes" id="UP000217005">
    <property type="component" value="Unassembled WGS sequence"/>
</dbReference>
<dbReference type="Gene3D" id="1.10.245.10">
    <property type="entry name" value="SWIB/MDM2 domain"/>
    <property type="match status" value="1"/>
</dbReference>
<evidence type="ECO:0000259" key="1">
    <source>
        <dbReference type="PROSITE" id="PS51925"/>
    </source>
</evidence>
<dbReference type="SUPFAM" id="SSF47592">
    <property type="entry name" value="SWIB/MDM2 domain"/>
    <property type="match status" value="1"/>
</dbReference>
<dbReference type="InterPro" id="IPR036885">
    <property type="entry name" value="SWIB_MDM2_dom_sf"/>
</dbReference>
<dbReference type="GO" id="GO:0016853">
    <property type="term" value="F:isomerase activity"/>
    <property type="evidence" value="ECO:0007669"/>
    <property type="project" value="UniProtKB-KW"/>
</dbReference>
<dbReference type="Pfam" id="PF02201">
    <property type="entry name" value="SWIB"/>
    <property type="match status" value="1"/>
</dbReference>
<organism evidence="2 5">
    <name type="scientific">Bordetella genomosp. 1</name>
    <dbReference type="NCBI Taxonomy" id="1395607"/>
    <lineage>
        <taxon>Bacteria</taxon>
        <taxon>Pseudomonadati</taxon>
        <taxon>Pseudomonadota</taxon>
        <taxon>Betaproteobacteria</taxon>
        <taxon>Burkholderiales</taxon>
        <taxon>Alcaligenaceae</taxon>
        <taxon>Bordetella</taxon>
    </lineage>
</organism>
<reference evidence="2 5" key="2">
    <citation type="submission" date="2017-05" db="EMBL/GenBank/DDBJ databases">
        <title>Complete and WGS of Bordetella genogroups.</title>
        <authorList>
            <person name="Spilker T."/>
            <person name="LiPuma J."/>
        </authorList>
    </citation>
    <scope>NUCLEOTIDE SEQUENCE [LARGE SCALE GENOMIC DNA]</scope>
    <source>
        <strain evidence="2 5">AU17610</strain>
    </source>
</reference>
<dbReference type="AlphaFoldDB" id="A0A261SVJ5"/>
<evidence type="ECO:0000313" key="4">
    <source>
        <dbReference type="Proteomes" id="UP000216354"/>
    </source>
</evidence>
<dbReference type="Proteomes" id="UP000216354">
    <property type="component" value="Unassembled WGS sequence"/>
</dbReference>
<evidence type="ECO:0000313" key="3">
    <source>
        <dbReference type="EMBL" id="OZI69093.1"/>
    </source>
</evidence>
<dbReference type="RefSeq" id="WP_094825014.1">
    <property type="nucleotide sequence ID" value="NZ_NEVL01000001.1"/>
</dbReference>
<keyword evidence="4" id="KW-1185">Reference proteome</keyword>
<dbReference type="OrthoDB" id="680184at2"/>
<feature type="domain" description="DM2" evidence="1">
    <location>
        <begin position="16"/>
        <end position="92"/>
    </location>
</feature>
<proteinExistence type="predicted"/>
<dbReference type="PROSITE" id="PS51925">
    <property type="entry name" value="SWIB_MDM2"/>
    <property type="match status" value="1"/>
</dbReference>
<protein>
    <submittedName>
        <fullName evidence="2">DNA topoisomerase III</fullName>
    </submittedName>
</protein>
<evidence type="ECO:0000313" key="2">
    <source>
        <dbReference type="EMBL" id="OZI40900.1"/>
    </source>
</evidence>
<dbReference type="CDD" id="cd10567">
    <property type="entry name" value="SWIB-MDM2_like"/>
    <property type="match status" value="1"/>
</dbReference>
<accession>A0A261SVJ5</accession>
<evidence type="ECO:0000313" key="5">
    <source>
        <dbReference type="Proteomes" id="UP000217005"/>
    </source>
</evidence>
<dbReference type="EMBL" id="NEVL01000001">
    <property type="protein sequence ID" value="OZI40900.1"/>
    <property type="molecule type" value="Genomic_DNA"/>
</dbReference>
<dbReference type="SMART" id="SM00151">
    <property type="entry name" value="SWIB"/>
    <property type="match status" value="1"/>
</dbReference>
<name>A0A261SVJ5_9BORD</name>
<dbReference type="PANTHER" id="PTHR13844">
    <property type="entry name" value="SWI/SNF-RELATED MATRIX-ASSOCIATED ACTIN-DEPENDENT REGULATOR OF CHROMATIN SUBFAMILY D"/>
    <property type="match status" value="1"/>
</dbReference>
<reference evidence="3 4" key="1">
    <citation type="submission" date="2017-05" db="EMBL/GenBank/DDBJ databases">
        <title>Complete and WGS of Bordetella genogroups.</title>
        <authorList>
            <person name="Spilker T."/>
            <person name="Lipuma J."/>
        </authorList>
    </citation>
    <scope>NUCLEOTIDE SEQUENCE [LARGE SCALE GENOMIC DNA]</scope>
    <source>
        <strain evidence="3 4">AU9795</strain>
    </source>
</reference>